<protein>
    <recommendedName>
        <fullName evidence="1">N-acetyltransferase domain-containing protein</fullName>
    </recommendedName>
</protein>
<dbReference type="InterPro" id="IPR000182">
    <property type="entry name" value="GNAT_dom"/>
</dbReference>
<dbReference type="AlphaFoldDB" id="A0A2G5DA52"/>
<evidence type="ECO:0000259" key="1">
    <source>
        <dbReference type="Pfam" id="PF00583"/>
    </source>
</evidence>
<name>A0A2G5DA52_AQUCA</name>
<dbReference type="Proteomes" id="UP000230069">
    <property type="component" value="Unassembled WGS sequence"/>
</dbReference>
<dbReference type="CDD" id="cd04301">
    <property type="entry name" value="NAT_SF"/>
    <property type="match status" value="1"/>
</dbReference>
<sequence length="265" mass="29753">MAATISFPFLQQQERSLFSNTHFFKPPQKLSKTRKSSYSFQKNSKFGRFNLTPSFSSDSSLHSSTESSSSSVSSEAYLIDTLRTATLIGYYRERDEEEEEVMAGTVEISFDKKGANSSPPSPTPPKESPYICNMTVKKSLRRRGIGWHLLKACEELICRMGTSREVYLHCRMIDAAPFNMYSKAGYNVIKTDNIFILLTLQRRKHLMCKKLPVINNTSDSDISCFDSTITSNITSDSDLSSIDSDISSGSTSELEISSFEDNIIL</sequence>
<dbReference type="InterPro" id="IPR016181">
    <property type="entry name" value="Acyl_CoA_acyltransferase"/>
</dbReference>
<reference evidence="2 3" key="1">
    <citation type="submission" date="2017-09" db="EMBL/GenBank/DDBJ databases">
        <title>WGS assembly of Aquilegia coerulea Goldsmith.</title>
        <authorList>
            <person name="Hodges S."/>
            <person name="Kramer E."/>
            <person name="Nordborg M."/>
            <person name="Tomkins J."/>
            <person name="Borevitz J."/>
            <person name="Derieg N."/>
            <person name="Yan J."/>
            <person name="Mihaltcheva S."/>
            <person name="Hayes R.D."/>
            <person name="Rokhsar D."/>
        </authorList>
    </citation>
    <scope>NUCLEOTIDE SEQUENCE [LARGE SCALE GENOMIC DNA]</scope>
    <source>
        <strain evidence="3">cv. Goldsmith</strain>
    </source>
</reference>
<dbReference type="EMBL" id="KZ305042">
    <property type="protein sequence ID" value="PIA40415.1"/>
    <property type="molecule type" value="Genomic_DNA"/>
</dbReference>
<dbReference type="Pfam" id="PF00583">
    <property type="entry name" value="Acetyltransf_1"/>
    <property type="match status" value="1"/>
</dbReference>
<dbReference type="SUPFAM" id="SSF55729">
    <property type="entry name" value="Acyl-CoA N-acyltransferases (Nat)"/>
    <property type="match status" value="1"/>
</dbReference>
<dbReference type="OrthoDB" id="2017234at2759"/>
<proteinExistence type="predicted"/>
<dbReference type="GO" id="GO:0016747">
    <property type="term" value="F:acyltransferase activity, transferring groups other than amino-acyl groups"/>
    <property type="evidence" value="ECO:0007669"/>
    <property type="project" value="InterPro"/>
</dbReference>
<accession>A0A2G5DA52</accession>
<gene>
    <name evidence="2" type="ORF">AQUCO_02500249v1</name>
</gene>
<dbReference type="PANTHER" id="PTHR47489:SF2">
    <property type="entry name" value="GCN5-RELATED N-ACETYLTRANSFERASE 5, CHLOROPLASTIC"/>
    <property type="match status" value="1"/>
</dbReference>
<evidence type="ECO:0000313" key="3">
    <source>
        <dbReference type="Proteomes" id="UP000230069"/>
    </source>
</evidence>
<keyword evidence="3" id="KW-1185">Reference proteome</keyword>
<dbReference type="PANTHER" id="PTHR47489">
    <property type="entry name" value="ACYL-COA N-ACYLTRANSFERASES (NAT) SUPERFAMILY PROTEIN"/>
    <property type="match status" value="1"/>
</dbReference>
<evidence type="ECO:0000313" key="2">
    <source>
        <dbReference type="EMBL" id="PIA40415.1"/>
    </source>
</evidence>
<organism evidence="2 3">
    <name type="scientific">Aquilegia coerulea</name>
    <name type="common">Rocky mountain columbine</name>
    <dbReference type="NCBI Taxonomy" id="218851"/>
    <lineage>
        <taxon>Eukaryota</taxon>
        <taxon>Viridiplantae</taxon>
        <taxon>Streptophyta</taxon>
        <taxon>Embryophyta</taxon>
        <taxon>Tracheophyta</taxon>
        <taxon>Spermatophyta</taxon>
        <taxon>Magnoliopsida</taxon>
        <taxon>Ranunculales</taxon>
        <taxon>Ranunculaceae</taxon>
        <taxon>Thalictroideae</taxon>
        <taxon>Aquilegia</taxon>
    </lineage>
</organism>
<dbReference type="Gene3D" id="3.40.630.30">
    <property type="match status" value="1"/>
</dbReference>
<feature type="domain" description="N-acetyltransferase" evidence="1">
    <location>
        <begin position="97"/>
        <end position="186"/>
    </location>
</feature>